<sequence>MSGNVAAIKLEEGQESVTEIQTYLETFNKEIEGGQGEQLQHVQLQQVEGLTGGDDGGTYFVDQSGQYYYQASSDDPPVMTQVQIQEADDGEGQNDGEDGQDEQYHEIEELENVQSGENASKQGTVSTNGNSQVVINSGDAYQTVTIVPSDTNPGEVSYVLIVQQPESEEKDGRTEDVEVGEGEEGEQDLTVYDFEDNEDNDAPVESEAEDDKTKIIKFIPKKSQTVTQAHMCNYCNYTSPKRYLLSRHMKSHSEERPHKCSVCERGFKTLASLQNHVNTHTGTKPHHCKFCDSAFTTSGELVRHVRYRHTHEKPHKCHECDYASVELSKLKRHIRCHTGERPYQCPHCTYASPDTFKLKRHLRIHTGEKPYECDICQARFTQSNSLKAHKLVHNVGDKPVFQCELCPTTCGRKTDLRIHVQKLHTSDKPLKCKRCGKTFPDSCNPVMGWKVSCSGAKYRHKGNLIRHMAVHDPESSLQEKQLALKIGRQKKIQIIDGQRVEVMTGDLASKLKGYDDEDEEDEDEMMAVEGSDGQQYVVLEVIQLADNQGTDQMAVVASEDGDLVMQDPLSQDEVVGGTEEGEEEEEEEVEEHQETIELKLEDSTHNTRKSTRLSESSQNDPKLQKDMETCFGFDEEEEEDEEDDSNIHLLQTIS</sequence>
<evidence type="ECO:0000313" key="10">
    <source>
        <dbReference type="Proteomes" id="UP000829291"/>
    </source>
</evidence>
<feature type="domain" description="C2H2-type" evidence="9">
    <location>
        <begin position="258"/>
        <end position="285"/>
    </location>
</feature>
<feature type="region of interest" description="Disordered" evidence="8">
    <location>
        <begin position="112"/>
        <end position="131"/>
    </location>
</feature>
<proteinExistence type="inferred from homology"/>
<dbReference type="InterPro" id="IPR013087">
    <property type="entry name" value="Znf_C2H2_type"/>
</dbReference>
<name>A0ABM3FKR3_NEOLC</name>
<keyword evidence="10" id="KW-1185">Reference proteome</keyword>
<comment type="similarity">
    <text evidence="6">Belongs to the snail C2H2-type zinc-finger protein family.</text>
</comment>
<dbReference type="InterPro" id="IPR036236">
    <property type="entry name" value="Znf_C2H2_sf"/>
</dbReference>
<feature type="region of interest" description="Disordered" evidence="8">
    <location>
        <begin position="162"/>
        <end position="189"/>
    </location>
</feature>
<feature type="compositionally biased region" description="Acidic residues" evidence="8">
    <location>
        <begin position="177"/>
        <end position="189"/>
    </location>
</feature>
<keyword evidence="2" id="KW-0677">Repeat</keyword>
<dbReference type="RefSeq" id="XP_046588586.1">
    <property type="nucleotide sequence ID" value="XM_046732630.1"/>
</dbReference>
<feature type="compositionally biased region" description="Basic and acidic residues" evidence="8">
    <location>
        <begin position="592"/>
        <end position="605"/>
    </location>
</feature>
<dbReference type="PANTHER" id="PTHR24388">
    <property type="entry name" value="ZINC FINGER PROTEIN"/>
    <property type="match status" value="1"/>
</dbReference>
<dbReference type="GeneID" id="107224225"/>
<dbReference type="Proteomes" id="UP000829291">
    <property type="component" value="Chromosome 2"/>
</dbReference>
<evidence type="ECO:0000256" key="1">
    <source>
        <dbReference type="ARBA" id="ARBA00022723"/>
    </source>
</evidence>
<organism evidence="10 11">
    <name type="scientific">Neodiprion lecontei</name>
    <name type="common">Redheaded pine sawfly</name>
    <dbReference type="NCBI Taxonomy" id="441921"/>
    <lineage>
        <taxon>Eukaryota</taxon>
        <taxon>Metazoa</taxon>
        <taxon>Ecdysozoa</taxon>
        <taxon>Arthropoda</taxon>
        <taxon>Hexapoda</taxon>
        <taxon>Insecta</taxon>
        <taxon>Pterygota</taxon>
        <taxon>Neoptera</taxon>
        <taxon>Endopterygota</taxon>
        <taxon>Hymenoptera</taxon>
        <taxon>Tenthredinoidea</taxon>
        <taxon>Diprionidae</taxon>
        <taxon>Diprioninae</taxon>
        <taxon>Neodiprion</taxon>
    </lineage>
</organism>
<evidence type="ECO:0000256" key="2">
    <source>
        <dbReference type="ARBA" id="ARBA00022737"/>
    </source>
</evidence>
<evidence type="ECO:0000259" key="9">
    <source>
        <dbReference type="PROSITE" id="PS50157"/>
    </source>
</evidence>
<evidence type="ECO:0000256" key="4">
    <source>
        <dbReference type="ARBA" id="ARBA00022833"/>
    </source>
</evidence>
<dbReference type="PANTHER" id="PTHR24388:SF46">
    <property type="entry name" value="CCCTC-BINDING FACTOR"/>
    <property type="match status" value="1"/>
</dbReference>
<evidence type="ECO:0000256" key="5">
    <source>
        <dbReference type="ARBA" id="ARBA00023242"/>
    </source>
</evidence>
<dbReference type="Gene3D" id="3.30.160.60">
    <property type="entry name" value="Classic Zinc Finger"/>
    <property type="match status" value="6"/>
</dbReference>
<evidence type="ECO:0000313" key="11">
    <source>
        <dbReference type="RefSeq" id="XP_046588586.1"/>
    </source>
</evidence>
<gene>
    <name evidence="11" type="primary">LOC107224225</name>
</gene>
<keyword evidence="5" id="KW-0539">Nucleus</keyword>
<feature type="domain" description="C2H2-type" evidence="9">
    <location>
        <begin position="371"/>
        <end position="399"/>
    </location>
</feature>
<evidence type="ECO:0000256" key="7">
    <source>
        <dbReference type="PROSITE-ProRule" id="PRU00042"/>
    </source>
</evidence>
<feature type="compositionally biased region" description="Acidic residues" evidence="8">
    <location>
        <begin position="579"/>
        <end position="591"/>
    </location>
</feature>
<protein>
    <submittedName>
        <fullName evidence="11">Transcriptional repressor CTCF isoform X6</fullName>
    </submittedName>
</protein>
<keyword evidence="3 7" id="KW-0863">Zinc-finger</keyword>
<keyword evidence="4" id="KW-0862">Zinc</keyword>
<dbReference type="Pfam" id="PF00096">
    <property type="entry name" value="zf-C2H2"/>
    <property type="match status" value="2"/>
</dbReference>
<feature type="compositionally biased region" description="Acidic residues" evidence="8">
    <location>
        <begin position="633"/>
        <end position="644"/>
    </location>
</feature>
<dbReference type="InterPro" id="IPR050527">
    <property type="entry name" value="Snail/Krueppel_Znf"/>
</dbReference>
<keyword evidence="1" id="KW-0479">Metal-binding</keyword>
<evidence type="ECO:0000256" key="8">
    <source>
        <dbReference type="SAM" id="MobiDB-lite"/>
    </source>
</evidence>
<accession>A0ABM3FKR3</accession>
<evidence type="ECO:0000256" key="6">
    <source>
        <dbReference type="ARBA" id="ARBA00037948"/>
    </source>
</evidence>
<reference evidence="11" key="1">
    <citation type="submission" date="2025-08" db="UniProtKB">
        <authorList>
            <consortium name="RefSeq"/>
        </authorList>
    </citation>
    <scope>IDENTIFICATION</scope>
    <source>
        <tissue evidence="11">Thorax and Abdomen</tissue>
    </source>
</reference>
<dbReference type="PROSITE" id="PS00028">
    <property type="entry name" value="ZINC_FINGER_C2H2_1"/>
    <property type="match status" value="4"/>
</dbReference>
<feature type="domain" description="C2H2-type" evidence="9">
    <location>
        <begin position="230"/>
        <end position="257"/>
    </location>
</feature>
<dbReference type="SMART" id="SM00355">
    <property type="entry name" value="ZnF_C2H2"/>
    <property type="match status" value="8"/>
</dbReference>
<feature type="domain" description="C2H2-type" evidence="9">
    <location>
        <begin position="401"/>
        <end position="429"/>
    </location>
</feature>
<evidence type="ECO:0000256" key="3">
    <source>
        <dbReference type="ARBA" id="ARBA00022771"/>
    </source>
</evidence>
<feature type="region of interest" description="Disordered" evidence="8">
    <location>
        <begin position="565"/>
        <end position="654"/>
    </location>
</feature>
<dbReference type="SUPFAM" id="SSF57667">
    <property type="entry name" value="beta-beta-alpha zinc fingers"/>
    <property type="match status" value="4"/>
</dbReference>
<feature type="domain" description="C2H2-type" evidence="9">
    <location>
        <begin position="286"/>
        <end position="314"/>
    </location>
</feature>
<feature type="domain" description="C2H2-type" evidence="9">
    <location>
        <begin position="315"/>
        <end position="342"/>
    </location>
</feature>
<feature type="domain" description="C2H2-type" evidence="9">
    <location>
        <begin position="343"/>
        <end position="370"/>
    </location>
</feature>
<dbReference type="PROSITE" id="PS50157">
    <property type="entry name" value="ZINC_FINGER_C2H2_2"/>
    <property type="match status" value="7"/>
</dbReference>